<dbReference type="GO" id="GO:0008270">
    <property type="term" value="F:zinc ion binding"/>
    <property type="evidence" value="ECO:0007669"/>
    <property type="project" value="UniProtKB-KW"/>
</dbReference>
<dbReference type="Proteomes" id="UP000001471">
    <property type="component" value="Unassembled WGS sequence"/>
</dbReference>
<evidence type="ECO:0000313" key="7">
    <source>
        <dbReference type="EMBL" id="EDU43016.1"/>
    </source>
</evidence>
<dbReference type="AlphaFoldDB" id="B2WJ06"/>
<feature type="domain" description="IBR" evidence="6">
    <location>
        <begin position="35"/>
        <end position="99"/>
    </location>
</feature>
<evidence type="ECO:0000256" key="4">
    <source>
        <dbReference type="ARBA" id="ARBA00022833"/>
    </source>
</evidence>
<feature type="compositionally biased region" description="Polar residues" evidence="5">
    <location>
        <begin position="306"/>
        <end position="330"/>
    </location>
</feature>
<dbReference type="HOGENOM" id="CLU_750351_0_0_1"/>
<dbReference type="SUPFAM" id="SSF57850">
    <property type="entry name" value="RING/U-box"/>
    <property type="match status" value="1"/>
</dbReference>
<dbReference type="EMBL" id="DS231626">
    <property type="protein sequence ID" value="EDU43016.1"/>
    <property type="molecule type" value="Genomic_DNA"/>
</dbReference>
<proteinExistence type="predicted"/>
<gene>
    <name evidence="7" type="ORF">PTRG_09965</name>
</gene>
<protein>
    <recommendedName>
        <fullName evidence="6">IBR domain-containing protein</fullName>
    </recommendedName>
</protein>
<evidence type="ECO:0000256" key="3">
    <source>
        <dbReference type="ARBA" id="ARBA00022786"/>
    </source>
</evidence>
<keyword evidence="2" id="KW-0863">Zinc-finger</keyword>
<name>B2WJ06_PYRTR</name>
<keyword evidence="3" id="KW-0833">Ubl conjugation pathway</keyword>
<dbReference type="RefSeq" id="XP_001940297.2">
    <property type="nucleotide sequence ID" value="XM_001940262.2"/>
</dbReference>
<dbReference type="GeneID" id="6348264"/>
<dbReference type="InParanoid" id="B2WJ06"/>
<evidence type="ECO:0000256" key="1">
    <source>
        <dbReference type="ARBA" id="ARBA00022723"/>
    </source>
</evidence>
<dbReference type="KEGG" id="ptrr:6348264"/>
<organism evidence="7 8">
    <name type="scientific">Pyrenophora tritici-repentis (strain Pt-1C-BFP)</name>
    <name type="common">Wheat tan spot fungus</name>
    <name type="synonym">Drechslera tritici-repentis</name>
    <dbReference type="NCBI Taxonomy" id="426418"/>
    <lineage>
        <taxon>Eukaryota</taxon>
        <taxon>Fungi</taxon>
        <taxon>Dikarya</taxon>
        <taxon>Ascomycota</taxon>
        <taxon>Pezizomycotina</taxon>
        <taxon>Dothideomycetes</taxon>
        <taxon>Pleosporomycetidae</taxon>
        <taxon>Pleosporales</taxon>
        <taxon>Pleosporineae</taxon>
        <taxon>Pleosporaceae</taxon>
        <taxon>Pyrenophora</taxon>
    </lineage>
</organism>
<dbReference type="InterPro" id="IPR002867">
    <property type="entry name" value="IBR_dom"/>
</dbReference>
<dbReference type="Pfam" id="PF01485">
    <property type="entry name" value="IBR"/>
    <property type="match status" value="1"/>
</dbReference>
<evidence type="ECO:0000256" key="5">
    <source>
        <dbReference type="SAM" id="MobiDB-lite"/>
    </source>
</evidence>
<evidence type="ECO:0000259" key="6">
    <source>
        <dbReference type="Pfam" id="PF01485"/>
    </source>
</evidence>
<feature type="compositionally biased region" description="Basic and acidic residues" evidence="5">
    <location>
        <begin position="277"/>
        <end position="305"/>
    </location>
</feature>
<keyword evidence="4" id="KW-0862">Zinc</keyword>
<evidence type="ECO:0000313" key="8">
    <source>
        <dbReference type="Proteomes" id="UP000001471"/>
    </source>
</evidence>
<feature type="region of interest" description="Disordered" evidence="5">
    <location>
        <begin position="262"/>
        <end position="355"/>
    </location>
</feature>
<keyword evidence="1" id="KW-0479">Metal-binding</keyword>
<reference evidence="8" key="1">
    <citation type="journal article" date="2013" name="G3 (Bethesda)">
        <title>Comparative genomics of a plant-pathogenic fungus, Pyrenophora tritici-repentis, reveals transduplication and the impact of repeat elements on pathogenicity and population divergence.</title>
        <authorList>
            <person name="Manning V.A."/>
            <person name="Pandelova I."/>
            <person name="Dhillon B."/>
            <person name="Wilhelm L.J."/>
            <person name="Goodwin S.B."/>
            <person name="Berlin A.M."/>
            <person name="Figueroa M."/>
            <person name="Freitag M."/>
            <person name="Hane J.K."/>
            <person name="Henrissat B."/>
            <person name="Holman W.H."/>
            <person name="Kodira C.D."/>
            <person name="Martin J."/>
            <person name="Oliver R.P."/>
            <person name="Robbertse B."/>
            <person name="Schackwitz W."/>
            <person name="Schwartz D.C."/>
            <person name="Spatafora J.W."/>
            <person name="Turgeon B.G."/>
            <person name="Yandava C."/>
            <person name="Young S."/>
            <person name="Zhou S."/>
            <person name="Zeng Q."/>
            <person name="Grigoriev I.V."/>
            <person name="Ma L.-J."/>
            <person name="Ciuffetti L.M."/>
        </authorList>
    </citation>
    <scope>NUCLEOTIDE SEQUENCE [LARGE SCALE GENOMIC DNA]</scope>
    <source>
        <strain evidence="8">Pt-1C-BFP</strain>
    </source>
</reference>
<dbReference type="CDD" id="cd20335">
    <property type="entry name" value="BRcat_RBR"/>
    <property type="match status" value="1"/>
</dbReference>
<sequence length="369" mass="40819">MINGANPEIIQCLSGCPTRITYEDIRNLAPSDMFERYDNILTCRATNADPNFQRCLNPGCNSGQVHDSTHGPIFTCIQCRYRMCTNHDPPVPLHEGQSCAEYIFHNDKDQQNEAAQAEVAKMSIACPECGAMIHNRNITSIPTPRSDQHATKQSSICAQLKGPTEIHSNDTIGTQNRDQTYIQQADEIMFARLKIRTQVHDDAMKSDPALGKISNKEVKWSLHGWGDPDITDYLPTMSSSNQGQSTRPPNQAEIRLGQTAQNIRSGELGGHQFGTRDNPHRESIKEITRGYDGFDKNATVEENKKQASSTQINPSLGESSKANPRMTNTPAGDAAGSSKKEGGANPTPTANAEWKKDRIFYFRIDELVG</sequence>
<accession>B2WJ06</accession>
<evidence type="ECO:0000256" key="2">
    <source>
        <dbReference type="ARBA" id="ARBA00022771"/>
    </source>
</evidence>